<sequence>MHRGWSIPEVVALICGIAEFPTLAALAQTCQAFQAPAFSVLWRDQSDLMQLLKCLPSDLWELEVEDDFGPTLRFRRSIIASDWTRVLFYAVYVKSLIENGQLPVTAEIYATLSVSLPKYPLFPNLRHLTWSTRDDVFPYIRILVGDKLKSIVLSMQGSKTIRSSLLLSLTTSHPTLTHVEFVTVNNPPMIIQAIHSAICSWNHLEKLRSNTLDLPSMLHLARLPNLKSLRLDHFPSYSTTTKELEARVASTGPAFAPLREFIVYSDPILDITSFLDVIEPDALDKIQLSIEAPTVTEDWQTLNASLACKSSKTLTELSLRENFSYDHEIPDSLERMLTTDSLRPLLSFANLVEVAVVAGHGIDLDDAFLEEMALAWPQLQKLDLSPGCQSARYVPQITLAGLIPLAQHCPSLASLALVMNATDVDPFVKEKPGRGITNRSLVDLNVVESPLTSPGAVASFLSAIFPNLQRVTTRDEMARNPLSPDWDDNMFHWSTVSTLVQVISSARAQEHWLPART</sequence>
<name>A0AAD7KDK1_9AGAR</name>
<dbReference type="Gene3D" id="3.80.10.10">
    <property type="entry name" value="Ribonuclease Inhibitor"/>
    <property type="match status" value="1"/>
</dbReference>
<gene>
    <name evidence="1" type="ORF">DFH07DRAFT_791174</name>
</gene>
<comment type="caution">
    <text evidence="1">The sequence shown here is derived from an EMBL/GenBank/DDBJ whole genome shotgun (WGS) entry which is preliminary data.</text>
</comment>
<evidence type="ECO:0000313" key="1">
    <source>
        <dbReference type="EMBL" id="KAJ7782571.1"/>
    </source>
</evidence>
<dbReference type="Proteomes" id="UP001215280">
    <property type="component" value="Unassembled WGS sequence"/>
</dbReference>
<protein>
    <recommendedName>
        <fullName evidence="3">F-box domain-containing protein</fullName>
    </recommendedName>
</protein>
<dbReference type="EMBL" id="JARJLG010000003">
    <property type="protein sequence ID" value="KAJ7782571.1"/>
    <property type="molecule type" value="Genomic_DNA"/>
</dbReference>
<evidence type="ECO:0000313" key="2">
    <source>
        <dbReference type="Proteomes" id="UP001215280"/>
    </source>
</evidence>
<dbReference type="InterPro" id="IPR032675">
    <property type="entry name" value="LRR_dom_sf"/>
</dbReference>
<organism evidence="1 2">
    <name type="scientific">Mycena maculata</name>
    <dbReference type="NCBI Taxonomy" id="230809"/>
    <lineage>
        <taxon>Eukaryota</taxon>
        <taxon>Fungi</taxon>
        <taxon>Dikarya</taxon>
        <taxon>Basidiomycota</taxon>
        <taxon>Agaricomycotina</taxon>
        <taxon>Agaricomycetes</taxon>
        <taxon>Agaricomycetidae</taxon>
        <taxon>Agaricales</taxon>
        <taxon>Marasmiineae</taxon>
        <taxon>Mycenaceae</taxon>
        <taxon>Mycena</taxon>
    </lineage>
</organism>
<reference evidence="1" key="1">
    <citation type="submission" date="2023-03" db="EMBL/GenBank/DDBJ databases">
        <title>Massive genome expansion in bonnet fungi (Mycena s.s.) driven by repeated elements and novel gene families across ecological guilds.</title>
        <authorList>
            <consortium name="Lawrence Berkeley National Laboratory"/>
            <person name="Harder C.B."/>
            <person name="Miyauchi S."/>
            <person name="Viragh M."/>
            <person name="Kuo A."/>
            <person name="Thoen E."/>
            <person name="Andreopoulos B."/>
            <person name="Lu D."/>
            <person name="Skrede I."/>
            <person name="Drula E."/>
            <person name="Henrissat B."/>
            <person name="Morin E."/>
            <person name="Kohler A."/>
            <person name="Barry K."/>
            <person name="LaButti K."/>
            <person name="Morin E."/>
            <person name="Salamov A."/>
            <person name="Lipzen A."/>
            <person name="Mereny Z."/>
            <person name="Hegedus B."/>
            <person name="Baldrian P."/>
            <person name="Stursova M."/>
            <person name="Weitz H."/>
            <person name="Taylor A."/>
            <person name="Grigoriev I.V."/>
            <person name="Nagy L.G."/>
            <person name="Martin F."/>
            <person name="Kauserud H."/>
        </authorList>
    </citation>
    <scope>NUCLEOTIDE SEQUENCE</scope>
    <source>
        <strain evidence="1">CBHHK188m</strain>
    </source>
</reference>
<keyword evidence="2" id="KW-1185">Reference proteome</keyword>
<evidence type="ECO:0008006" key="3">
    <source>
        <dbReference type="Google" id="ProtNLM"/>
    </source>
</evidence>
<dbReference type="SUPFAM" id="SSF52047">
    <property type="entry name" value="RNI-like"/>
    <property type="match status" value="1"/>
</dbReference>
<accession>A0AAD7KDK1</accession>
<dbReference type="AlphaFoldDB" id="A0AAD7KDK1"/>
<proteinExistence type="predicted"/>